<dbReference type="AlphaFoldDB" id="A0AAD9DDH4"/>
<protein>
    <submittedName>
        <fullName evidence="2">Uncharacterized protein</fullName>
    </submittedName>
</protein>
<evidence type="ECO:0000313" key="2">
    <source>
        <dbReference type="EMBL" id="KAK1743636.1"/>
    </source>
</evidence>
<name>A0AAD9DDH4_9STRA</name>
<organism evidence="2 3">
    <name type="scientific">Skeletonema marinoi</name>
    <dbReference type="NCBI Taxonomy" id="267567"/>
    <lineage>
        <taxon>Eukaryota</taxon>
        <taxon>Sar</taxon>
        <taxon>Stramenopiles</taxon>
        <taxon>Ochrophyta</taxon>
        <taxon>Bacillariophyta</taxon>
        <taxon>Coscinodiscophyceae</taxon>
        <taxon>Thalassiosirophycidae</taxon>
        <taxon>Thalassiosirales</taxon>
        <taxon>Skeletonemataceae</taxon>
        <taxon>Skeletonema</taxon>
        <taxon>Skeletonema marinoi-dohrnii complex</taxon>
    </lineage>
</organism>
<reference evidence="2" key="1">
    <citation type="submission" date="2023-06" db="EMBL/GenBank/DDBJ databases">
        <title>Survivors Of The Sea: Transcriptome response of Skeletonema marinoi to long-term dormancy.</title>
        <authorList>
            <person name="Pinder M.I.M."/>
            <person name="Kourtchenko O."/>
            <person name="Robertson E.K."/>
            <person name="Larsson T."/>
            <person name="Maumus F."/>
            <person name="Osuna-Cruz C.M."/>
            <person name="Vancaester E."/>
            <person name="Stenow R."/>
            <person name="Vandepoele K."/>
            <person name="Ploug H."/>
            <person name="Bruchert V."/>
            <person name="Godhe A."/>
            <person name="Topel M."/>
        </authorList>
    </citation>
    <scope>NUCLEOTIDE SEQUENCE</scope>
    <source>
        <strain evidence="2">R05AC</strain>
    </source>
</reference>
<feature type="region of interest" description="Disordered" evidence="1">
    <location>
        <begin position="1"/>
        <end position="71"/>
    </location>
</feature>
<keyword evidence="3" id="KW-1185">Reference proteome</keyword>
<dbReference type="Proteomes" id="UP001224775">
    <property type="component" value="Unassembled WGS sequence"/>
</dbReference>
<evidence type="ECO:0000313" key="3">
    <source>
        <dbReference type="Proteomes" id="UP001224775"/>
    </source>
</evidence>
<gene>
    <name evidence="2" type="ORF">QTG54_005233</name>
</gene>
<dbReference type="EMBL" id="JATAAI010000008">
    <property type="protein sequence ID" value="KAK1743636.1"/>
    <property type="molecule type" value="Genomic_DNA"/>
</dbReference>
<proteinExistence type="predicted"/>
<sequence length="71" mass="7736">MNKVSALPESADNQGKRPSDIIDEDDVSTPRDEVSPTENNEDPSAALTSAAPKPSLLDVDWSQKLQSKMMH</sequence>
<comment type="caution">
    <text evidence="2">The sequence shown here is derived from an EMBL/GenBank/DDBJ whole genome shotgun (WGS) entry which is preliminary data.</text>
</comment>
<accession>A0AAD9DDH4</accession>
<evidence type="ECO:0000256" key="1">
    <source>
        <dbReference type="SAM" id="MobiDB-lite"/>
    </source>
</evidence>